<keyword evidence="3" id="KW-1185">Reference proteome</keyword>
<reference evidence="2 3" key="1">
    <citation type="submission" date="2014-04" db="EMBL/GenBank/DDBJ databases">
        <authorList>
            <consortium name="DOE Joint Genome Institute"/>
            <person name="Kuo A."/>
            <person name="Kohler A."/>
            <person name="Jargeat P."/>
            <person name="Nagy L.G."/>
            <person name="Floudas D."/>
            <person name="Copeland A."/>
            <person name="Barry K.W."/>
            <person name="Cichocki N."/>
            <person name="Veneault-Fourrey C."/>
            <person name="LaButti K."/>
            <person name="Lindquist E.A."/>
            <person name="Lipzen A."/>
            <person name="Lundell T."/>
            <person name="Morin E."/>
            <person name="Murat C."/>
            <person name="Sun H."/>
            <person name="Tunlid A."/>
            <person name="Henrissat B."/>
            <person name="Grigoriev I.V."/>
            <person name="Hibbett D.S."/>
            <person name="Martin F."/>
            <person name="Nordberg H.P."/>
            <person name="Cantor M.N."/>
            <person name="Hua S.X."/>
        </authorList>
    </citation>
    <scope>NUCLEOTIDE SEQUENCE [LARGE SCALE GENOMIC DNA]</scope>
    <source>
        <strain evidence="2 3">Ve08.2h10</strain>
    </source>
</reference>
<sequence>MSTPLDHNPPGDDEPGDDDPGSDGDRIPFDDDDDDALLTSPVATSPPNHPSAPKSRNQTPSMAPTLTNSVPS</sequence>
<feature type="region of interest" description="Disordered" evidence="1">
    <location>
        <begin position="1"/>
        <end position="72"/>
    </location>
</feature>
<dbReference type="Proteomes" id="UP000054538">
    <property type="component" value="Unassembled WGS sequence"/>
</dbReference>
<feature type="compositionally biased region" description="Acidic residues" evidence="1">
    <location>
        <begin position="11"/>
        <end position="22"/>
    </location>
</feature>
<accession>A0A0D0C9I6</accession>
<dbReference type="InParanoid" id="A0A0D0C9I6"/>
<dbReference type="EMBL" id="KN830994">
    <property type="protein sequence ID" value="KIK72293.1"/>
    <property type="molecule type" value="Genomic_DNA"/>
</dbReference>
<gene>
    <name evidence="2" type="ORF">PAXRUDRAFT_22154</name>
</gene>
<evidence type="ECO:0000313" key="2">
    <source>
        <dbReference type="EMBL" id="KIK72293.1"/>
    </source>
</evidence>
<dbReference type="HOGENOM" id="CLU_2722941_0_0_1"/>
<evidence type="ECO:0000313" key="3">
    <source>
        <dbReference type="Proteomes" id="UP000054538"/>
    </source>
</evidence>
<organism evidence="2 3">
    <name type="scientific">Paxillus rubicundulus Ve08.2h10</name>
    <dbReference type="NCBI Taxonomy" id="930991"/>
    <lineage>
        <taxon>Eukaryota</taxon>
        <taxon>Fungi</taxon>
        <taxon>Dikarya</taxon>
        <taxon>Basidiomycota</taxon>
        <taxon>Agaricomycotina</taxon>
        <taxon>Agaricomycetes</taxon>
        <taxon>Agaricomycetidae</taxon>
        <taxon>Boletales</taxon>
        <taxon>Paxilineae</taxon>
        <taxon>Paxillaceae</taxon>
        <taxon>Paxillus</taxon>
    </lineage>
</organism>
<dbReference type="AlphaFoldDB" id="A0A0D0C9I6"/>
<proteinExistence type="predicted"/>
<protein>
    <submittedName>
        <fullName evidence="2">Uncharacterized protein</fullName>
    </submittedName>
</protein>
<name>A0A0D0C9I6_9AGAM</name>
<evidence type="ECO:0000256" key="1">
    <source>
        <dbReference type="SAM" id="MobiDB-lite"/>
    </source>
</evidence>
<feature type="compositionally biased region" description="Polar residues" evidence="1">
    <location>
        <begin position="54"/>
        <end position="72"/>
    </location>
</feature>
<reference evidence="3" key="2">
    <citation type="submission" date="2015-01" db="EMBL/GenBank/DDBJ databases">
        <title>Evolutionary Origins and Diversification of the Mycorrhizal Mutualists.</title>
        <authorList>
            <consortium name="DOE Joint Genome Institute"/>
            <consortium name="Mycorrhizal Genomics Consortium"/>
            <person name="Kohler A."/>
            <person name="Kuo A."/>
            <person name="Nagy L.G."/>
            <person name="Floudas D."/>
            <person name="Copeland A."/>
            <person name="Barry K.W."/>
            <person name="Cichocki N."/>
            <person name="Veneault-Fourrey C."/>
            <person name="LaButti K."/>
            <person name="Lindquist E.A."/>
            <person name="Lipzen A."/>
            <person name="Lundell T."/>
            <person name="Morin E."/>
            <person name="Murat C."/>
            <person name="Riley R."/>
            <person name="Ohm R."/>
            <person name="Sun H."/>
            <person name="Tunlid A."/>
            <person name="Henrissat B."/>
            <person name="Grigoriev I.V."/>
            <person name="Hibbett D.S."/>
            <person name="Martin F."/>
        </authorList>
    </citation>
    <scope>NUCLEOTIDE SEQUENCE [LARGE SCALE GENOMIC DNA]</scope>
    <source>
        <strain evidence="3">Ve08.2h10</strain>
    </source>
</reference>